<proteinExistence type="predicted"/>
<dbReference type="InterPro" id="IPR011990">
    <property type="entry name" value="TPR-like_helical_dom_sf"/>
</dbReference>
<comment type="caution">
    <text evidence="2">The sequence shown here is derived from an EMBL/GenBank/DDBJ whole genome shotgun (WGS) entry which is preliminary data.</text>
</comment>
<evidence type="ECO:0008006" key="4">
    <source>
        <dbReference type="Google" id="ProtNLM"/>
    </source>
</evidence>
<organism evidence="2 3">
    <name type="scientific">Lentinula boryana</name>
    <dbReference type="NCBI Taxonomy" id="40481"/>
    <lineage>
        <taxon>Eukaryota</taxon>
        <taxon>Fungi</taxon>
        <taxon>Dikarya</taxon>
        <taxon>Basidiomycota</taxon>
        <taxon>Agaricomycotina</taxon>
        <taxon>Agaricomycetes</taxon>
        <taxon>Agaricomycetidae</taxon>
        <taxon>Agaricales</taxon>
        <taxon>Marasmiineae</taxon>
        <taxon>Omphalotaceae</taxon>
        <taxon>Lentinula</taxon>
    </lineage>
</organism>
<dbReference type="Gene3D" id="1.25.40.10">
    <property type="entry name" value="Tetratricopeptide repeat domain"/>
    <property type="match status" value="1"/>
</dbReference>
<name>A0ABQ8QTA1_9AGAR</name>
<reference evidence="2" key="1">
    <citation type="submission" date="2022-08" db="EMBL/GenBank/DDBJ databases">
        <authorList>
            <consortium name="DOE Joint Genome Institute"/>
            <person name="Min B."/>
            <person name="Riley R."/>
            <person name="Sierra-Patev S."/>
            <person name="Naranjo-Ortiz M."/>
            <person name="Looney B."/>
            <person name="Konkel Z."/>
            <person name="Slot J.C."/>
            <person name="Sakamoto Y."/>
            <person name="Steenwyk J.L."/>
            <person name="Rokas A."/>
            <person name="Carro J."/>
            <person name="Camarero S."/>
            <person name="Ferreira P."/>
            <person name="Molpeceres G."/>
            <person name="Ruiz-Duenas F.J."/>
            <person name="Serrano A."/>
            <person name="Henrissat B."/>
            <person name="Drula E."/>
            <person name="Hughes K.W."/>
            <person name="Mata J.L."/>
            <person name="Ishikawa N.K."/>
            <person name="Vargas-Isla R."/>
            <person name="Ushijima S."/>
            <person name="Smith C.A."/>
            <person name="Ahrendt S."/>
            <person name="Andreopoulos W."/>
            <person name="He G."/>
            <person name="Labutti K."/>
            <person name="Lipzen A."/>
            <person name="Ng V."/>
            <person name="Sandor L."/>
            <person name="Barry K."/>
            <person name="Martinez A.T."/>
            <person name="Xiao Y."/>
            <person name="Gibbons J.G."/>
            <person name="Terashima K."/>
            <person name="Hibbett D.S."/>
            <person name="Grigoriev I.V."/>
        </authorList>
    </citation>
    <scope>NUCLEOTIDE SEQUENCE</scope>
    <source>
        <strain evidence="2">TFB10827</strain>
    </source>
</reference>
<evidence type="ECO:0000313" key="2">
    <source>
        <dbReference type="EMBL" id="KAJ4001682.1"/>
    </source>
</evidence>
<sequence length="819" mass="91863">MFLCRRPLLHRLHISQSRFAQVTIHPFINGHLLSTFGPQNPYTHTSDSTPSTFAKAEDTGTRTWASVNTTLQEYMSSRPKGGLRVHRVTLFRLLTEAVTAKDKVAVGFVSTDILHLPADPERNRALRHLILNTEHRLLRPSTVRAILDALAWGGQLEKFTDYHLKTLAHRIAVERERTLFAGDFSTLLHSNIMARLKPLHRVPGGARSVAYELPDVVEAAFELLSYLLLLKSENQILDLFQALTEKLFIPPEAVQQAPTTSMDFNYIVSVTLARACLYWYKRGLAHRVLLRYLPSGVDLATAIRQKNVALYSPPPPPDEQSTEIQQSLDPQLLDLITEMLYATLRSPNSSELELCVDVISRVHLLAPIPGGIIRLVYTAATECGSGNVARRLYAFTRERAIEKDHHYPGPQGRALLFLMTFLTQEKGNSHFARTLANEVVENDTFLPVNDRPKFLTLVAGQSFGVAARTLWERYAVGKDSPSVVGNNALLTRMVRLFTKMARLIEADLPDHDEASVSCNMTGELQSGASVDTGLEVNHAETNNPKSISDASKRDTNRKPSVAELRERAENIRYFVQRVIEAFVMVHKPLAHAKHANLSSLARAYFVAGDFAKGFEVFRNLIRRREVPDLHDINIGLSALAEHNPRSAAKMVQVMIQRGIQPNSVTFGTVVHQALIHGDTQLVGDLLQLARQAGNIQLSPQGLYSLTRGSVTMEDGTGAKKSAHLKDALELLKSMPDNGRLSSPDMGKFMVFAALREDEPVVAFEFWKLLLKYSSEWDDREQILIRRLLRRSITQNLGSEKSRSNMLNELWERPPYHAMK</sequence>
<accession>A0ABQ8QTA1</accession>
<feature type="region of interest" description="Disordered" evidence="1">
    <location>
        <begin position="539"/>
        <end position="559"/>
    </location>
</feature>
<gene>
    <name evidence="2" type="ORF">F5050DRAFT_1722528</name>
</gene>
<evidence type="ECO:0000256" key="1">
    <source>
        <dbReference type="SAM" id="MobiDB-lite"/>
    </source>
</evidence>
<dbReference type="EMBL" id="MU790507">
    <property type="protein sequence ID" value="KAJ4001682.1"/>
    <property type="molecule type" value="Genomic_DNA"/>
</dbReference>
<dbReference type="Proteomes" id="UP001163828">
    <property type="component" value="Unassembled WGS sequence"/>
</dbReference>
<evidence type="ECO:0000313" key="3">
    <source>
        <dbReference type="Proteomes" id="UP001163828"/>
    </source>
</evidence>
<protein>
    <recommendedName>
        <fullName evidence="4">Pentatricopeptide repeat protein</fullName>
    </recommendedName>
</protein>
<keyword evidence="3" id="KW-1185">Reference proteome</keyword>
<feature type="compositionally biased region" description="Polar residues" evidence="1">
    <location>
        <begin position="539"/>
        <end position="549"/>
    </location>
</feature>